<dbReference type="Proteomes" id="UP000245412">
    <property type="component" value="Unassembled WGS sequence"/>
</dbReference>
<dbReference type="EMBL" id="QGGY01000002">
    <property type="protein sequence ID" value="PWJ78172.1"/>
    <property type="molecule type" value="Genomic_DNA"/>
</dbReference>
<dbReference type="Gene3D" id="3.40.50.2300">
    <property type="match status" value="1"/>
</dbReference>
<protein>
    <recommendedName>
        <fullName evidence="1">Stage 0 sporulation protein A homolog</fullName>
    </recommendedName>
</protein>
<keyword evidence="3" id="KW-0597">Phosphoprotein</keyword>
<feature type="domain" description="Response regulatory" evidence="4">
    <location>
        <begin position="3"/>
        <end position="127"/>
    </location>
</feature>
<dbReference type="PANTHER" id="PTHR37299">
    <property type="entry name" value="TRANSCRIPTIONAL REGULATOR-RELATED"/>
    <property type="match status" value="1"/>
</dbReference>
<dbReference type="InterPro" id="IPR007492">
    <property type="entry name" value="LytTR_DNA-bd_dom"/>
</dbReference>
<dbReference type="InterPro" id="IPR001789">
    <property type="entry name" value="Sig_transdc_resp-reg_receiver"/>
</dbReference>
<evidence type="ECO:0000256" key="1">
    <source>
        <dbReference type="ARBA" id="ARBA00018672"/>
    </source>
</evidence>
<evidence type="ECO:0000259" key="4">
    <source>
        <dbReference type="PROSITE" id="PS50110"/>
    </source>
</evidence>
<comment type="caution">
    <text evidence="6">The sequence shown here is derived from an EMBL/GenBank/DDBJ whole genome shotgun (WGS) entry which is preliminary data.</text>
</comment>
<evidence type="ECO:0000313" key="7">
    <source>
        <dbReference type="Proteomes" id="UP000245412"/>
    </source>
</evidence>
<comment type="function">
    <text evidence="2">May play the central regulatory role in sporulation. It may be an element of the effector pathway responsible for the activation of sporulation genes in response to nutritional stress. Spo0A may act in concert with spo0H (a sigma factor) to control the expression of some genes that are critical to the sporulation process.</text>
</comment>
<dbReference type="PANTHER" id="PTHR37299:SF1">
    <property type="entry name" value="STAGE 0 SPORULATION PROTEIN A HOMOLOG"/>
    <property type="match status" value="1"/>
</dbReference>
<dbReference type="GO" id="GO:0003677">
    <property type="term" value="F:DNA binding"/>
    <property type="evidence" value="ECO:0007669"/>
    <property type="project" value="InterPro"/>
</dbReference>
<feature type="modified residue" description="4-aspartylphosphate" evidence="3">
    <location>
        <position position="64"/>
    </location>
</feature>
<dbReference type="GO" id="GO:0000156">
    <property type="term" value="F:phosphorelay response regulator activity"/>
    <property type="evidence" value="ECO:0007669"/>
    <property type="project" value="InterPro"/>
</dbReference>
<dbReference type="SMART" id="SM00850">
    <property type="entry name" value="LytTR"/>
    <property type="match status" value="1"/>
</dbReference>
<dbReference type="PROSITE" id="PS50110">
    <property type="entry name" value="RESPONSE_REGULATORY"/>
    <property type="match status" value="1"/>
</dbReference>
<dbReference type="Gene3D" id="2.40.50.1020">
    <property type="entry name" value="LytTr DNA-binding domain"/>
    <property type="match status" value="1"/>
</dbReference>
<dbReference type="PROSITE" id="PS50930">
    <property type="entry name" value="HTH_LYTTR"/>
    <property type="match status" value="1"/>
</dbReference>
<evidence type="ECO:0000313" key="6">
    <source>
        <dbReference type="EMBL" id="PWJ78172.1"/>
    </source>
</evidence>
<reference evidence="6 7" key="1">
    <citation type="submission" date="2018-05" db="EMBL/GenBank/DDBJ databases">
        <authorList>
            <person name="Goeker M."/>
            <person name="Huntemann M."/>
            <person name="Clum A."/>
            <person name="Pillay M."/>
            <person name="Palaniappan K."/>
            <person name="Varghese N."/>
            <person name="Mikhailova N."/>
            <person name="Stamatis D."/>
            <person name="Reddy T."/>
            <person name="Daum C."/>
            <person name="Shapiro N."/>
            <person name="Ivanova N."/>
            <person name="Kyrpides N."/>
            <person name="Woyke T."/>
        </authorList>
    </citation>
    <scope>NUCLEOTIDE SEQUENCE [LARGE SCALE GENOMIC DNA]</scope>
    <source>
        <strain evidence="6 7">DSM 26524</strain>
    </source>
</reference>
<keyword evidence="7" id="KW-1185">Reference proteome</keyword>
<proteinExistence type="predicted"/>
<gene>
    <name evidence="6" type="ORF">C7383_102308</name>
</gene>
<dbReference type="InterPro" id="IPR046947">
    <property type="entry name" value="LytR-like"/>
</dbReference>
<evidence type="ECO:0000259" key="5">
    <source>
        <dbReference type="PROSITE" id="PS50930"/>
    </source>
</evidence>
<sequence>MYRIAICDDDEAFLHHLGRATEEILTVSGLVRGSDFGMDLFSQAAQVQSRVLEDKDSYSLLLLDIEISRENGMELARTLREQQVKCSIIFITSHRDYVFDCFDTRPLWYLLKPVDLEKYKEILLSDYRRNYAGARLALKVGGRQLAILYQDIYALESTQHHARIWLADSYQDWNGALSALKPQLPPVSFCQSHNSYLVNLSHVNEIQRTDVLMDNGKKFPISRRYHDQVLERYFAYLKL</sequence>
<dbReference type="InterPro" id="IPR011006">
    <property type="entry name" value="CheY-like_superfamily"/>
</dbReference>
<accession>A0AB73T8M4</accession>
<organism evidence="6 7">
    <name type="scientific">Murimonas intestini</name>
    <dbReference type="NCBI Taxonomy" id="1337051"/>
    <lineage>
        <taxon>Bacteria</taxon>
        <taxon>Bacillati</taxon>
        <taxon>Bacillota</taxon>
        <taxon>Clostridia</taxon>
        <taxon>Lachnospirales</taxon>
        <taxon>Lachnospiraceae</taxon>
        <taxon>Murimonas</taxon>
    </lineage>
</organism>
<dbReference type="AlphaFoldDB" id="A0AB73T8M4"/>
<dbReference type="SMART" id="SM00448">
    <property type="entry name" value="REC"/>
    <property type="match status" value="1"/>
</dbReference>
<name>A0AB73T8M4_9FIRM</name>
<dbReference type="SUPFAM" id="SSF52172">
    <property type="entry name" value="CheY-like"/>
    <property type="match status" value="1"/>
</dbReference>
<feature type="domain" description="HTH LytTR-type" evidence="5">
    <location>
        <begin position="136"/>
        <end position="225"/>
    </location>
</feature>
<evidence type="ECO:0000256" key="3">
    <source>
        <dbReference type="PROSITE-ProRule" id="PRU00169"/>
    </source>
</evidence>
<dbReference type="RefSeq" id="WP_109625105.1">
    <property type="nucleotide sequence ID" value="NZ_JANKBI010000005.1"/>
</dbReference>
<evidence type="ECO:0000256" key="2">
    <source>
        <dbReference type="ARBA" id="ARBA00024867"/>
    </source>
</evidence>
<dbReference type="Pfam" id="PF00072">
    <property type="entry name" value="Response_reg"/>
    <property type="match status" value="1"/>
</dbReference>
<dbReference type="Pfam" id="PF04397">
    <property type="entry name" value="LytTR"/>
    <property type="match status" value="1"/>
</dbReference>